<evidence type="ECO:0000313" key="4">
    <source>
        <dbReference type="Proteomes" id="UP000216913"/>
    </source>
</evidence>
<evidence type="ECO:0000313" key="3">
    <source>
        <dbReference type="EMBL" id="OZI51794.1"/>
    </source>
</evidence>
<dbReference type="Gene3D" id="2.40.30.10">
    <property type="entry name" value="Translation factors"/>
    <property type="match status" value="1"/>
</dbReference>
<dbReference type="Gene3D" id="3.40.50.80">
    <property type="entry name" value="Nucleotide-binding domain of ferredoxin-NADP reductase (FNR) module"/>
    <property type="match status" value="1"/>
</dbReference>
<name>A0A261TQ63_9BORD</name>
<protein>
    <submittedName>
        <fullName evidence="3">NADPH-dependent ferric siderophore reductase</fullName>
    </submittedName>
</protein>
<proteinExistence type="inferred from homology"/>
<dbReference type="PANTHER" id="PTHR30157">
    <property type="entry name" value="FERRIC REDUCTASE, NADPH-DEPENDENT"/>
    <property type="match status" value="1"/>
</dbReference>
<dbReference type="OrthoDB" id="9814826at2"/>
<organism evidence="3 4">
    <name type="scientific">Bordetella genomosp. 5</name>
    <dbReference type="NCBI Taxonomy" id="1395608"/>
    <lineage>
        <taxon>Bacteria</taxon>
        <taxon>Pseudomonadati</taxon>
        <taxon>Pseudomonadota</taxon>
        <taxon>Betaproteobacteria</taxon>
        <taxon>Burkholderiales</taxon>
        <taxon>Alcaligenaceae</taxon>
        <taxon>Bordetella</taxon>
    </lineage>
</organism>
<dbReference type="InterPro" id="IPR039261">
    <property type="entry name" value="FNR_nucleotide-bd"/>
</dbReference>
<dbReference type="PROSITE" id="PS51384">
    <property type="entry name" value="FAD_FR"/>
    <property type="match status" value="1"/>
</dbReference>
<dbReference type="InterPro" id="IPR013113">
    <property type="entry name" value="SIP_FAD-bd"/>
</dbReference>
<gene>
    <name evidence="3" type="ORF">CAL25_09710</name>
</gene>
<dbReference type="InterPro" id="IPR039374">
    <property type="entry name" value="SIP_fam"/>
</dbReference>
<keyword evidence="4" id="KW-1185">Reference proteome</keyword>
<comment type="caution">
    <text evidence="3">The sequence shown here is derived from an EMBL/GenBank/DDBJ whole genome shotgun (WGS) entry which is preliminary data.</text>
</comment>
<reference evidence="3 4" key="1">
    <citation type="submission" date="2017-05" db="EMBL/GenBank/DDBJ databases">
        <title>Complete and WGS of Bordetella genogroups.</title>
        <authorList>
            <person name="Spilker T."/>
            <person name="LiPuma J."/>
        </authorList>
    </citation>
    <scope>NUCLEOTIDE SEQUENCE [LARGE SCALE GENOMIC DNA]</scope>
    <source>
        <strain evidence="3 4">AU10456</strain>
    </source>
</reference>
<dbReference type="FunFam" id="2.40.30.10:FF:000055">
    <property type="entry name" value="Siderophore-interacting family protein"/>
    <property type="match status" value="1"/>
</dbReference>
<dbReference type="Proteomes" id="UP000216913">
    <property type="component" value="Unassembled WGS sequence"/>
</dbReference>
<dbReference type="InterPro" id="IPR007037">
    <property type="entry name" value="SIP_rossman_dom"/>
</dbReference>
<feature type="domain" description="FAD-binding FR-type" evidence="2">
    <location>
        <begin position="22"/>
        <end position="145"/>
    </location>
</feature>
<dbReference type="Pfam" id="PF08021">
    <property type="entry name" value="FAD_binding_9"/>
    <property type="match status" value="1"/>
</dbReference>
<evidence type="ECO:0000259" key="2">
    <source>
        <dbReference type="PROSITE" id="PS51384"/>
    </source>
</evidence>
<sequence>MNQTTLTTPAADLTVERVRHTLKLRQLTVQRVQSLTPHMVRVTLTGEDLADFVSASFDDHVKLFLPEPGQAAVLPTMSEQGLAFPADAPKPVMRDYTPRRYDAARRELDIDFVVHASGPATSWAAQARAGDTLAIGGPRGSFVVPTGFDWHLLVGDDSALPAIARRLEELPATTQAIAVIEVIDARGVLALASRAATRIVWLHRDGAARSGLADAVAGLTLPPGEGYAWAAAESTAARDVRRVLVEQHGMDKKRVRASSYWKQGAVGVHETHED</sequence>
<dbReference type="SUPFAM" id="SSF63380">
    <property type="entry name" value="Riboflavin synthase domain-like"/>
    <property type="match status" value="1"/>
</dbReference>
<dbReference type="RefSeq" id="WP_094799749.1">
    <property type="nucleotide sequence ID" value="NZ_NEVP01000006.1"/>
</dbReference>
<dbReference type="Pfam" id="PF04954">
    <property type="entry name" value="SIP"/>
    <property type="match status" value="1"/>
</dbReference>
<evidence type="ECO:0000256" key="1">
    <source>
        <dbReference type="ARBA" id="ARBA00035644"/>
    </source>
</evidence>
<dbReference type="EMBL" id="NEVP01000006">
    <property type="protein sequence ID" value="OZI51794.1"/>
    <property type="molecule type" value="Genomic_DNA"/>
</dbReference>
<dbReference type="GO" id="GO:0016491">
    <property type="term" value="F:oxidoreductase activity"/>
    <property type="evidence" value="ECO:0007669"/>
    <property type="project" value="InterPro"/>
</dbReference>
<accession>A0A261TQ63</accession>
<dbReference type="InterPro" id="IPR017938">
    <property type="entry name" value="Riboflavin_synthase-like_b-brl"/>
</dbReference>
<dbReference type="AlphaFoldDB" id="A0A261TQ63"/>
<comment type="similarity">
    <text evidence="1">Belongs to the SIP oxidoreductase family.</text>
</comment>
<dbReference type="InterPro" id="IPR017927">
    <property type="entry name" value="FAD-bd_FR_type"/>
</dbReference>
<dbReference type="PANTHER" id="PTHR30157:SF0">
    <property type="entry name" value="NADPH-DEPENDENT FERRIC-CHELATE REDUCTASE"/>
    <property type="match status" value="1"/>
</dbReference>
<dbReference type="CDD" id="cd06193">
    <property type="entry name" value="siderophore_interacting"/>
    <property type="match status" value="1"/>
</dbReference>